<dbReference type="Proteomes" id="UP000620559">
    <property type="component" value="Unassembled WGS sequence"/>
</dbReference>
<proteinExistence type="predicted"/>
<protein>
    <submittedName>
        <fullName evidence="2">Uncharacterized protein</fullName>
    </submittedName>
</protein>
<keyword evidence="3" id="KW-1185">Reference proteome</keyword>
<dbReference type="EMBL" id="JADEWL010000012">
    <property type="protein sequence ID" value="MBE9212259.1"/>
    <property type="molecule type" value="Genomic_DNA"/>
</dbReference>
<dbReference type="AlphaFoldDB" id="A0A8J7F4G1"/>
<comment type="caution">
    <text evidence="2">The sequence shown here is derived from an EMBL/GenBank/DDBJ whole genome shotgun (WGS) entry which is preliminary data.</text>
</comment>
<gene>
    <name evidence="2" type="ORF">IQ247_05970</name>
</gene>
<organism evidence="2 3">
    <name type="scientific">Plectonema cf. radiosum LEGE 06105</name>
    <dbReference type="NCBI Taxonomy" id="945769"/>
    <lineage>
        <taxon>Bacteria</taxon>
        <taxon>Bacillati</taxon>
        <taxon>Cyanobacteriota</taxon>
        <taxon>Cyanophyceae</taxon>
        <taxon>Oscillatoriophycideae</taxon>
        <taxon>Oscillatoriales</taxon>
        <taxon>Microcoleaceae</taxon>
        <taxon>Plectonema</taxon>
    </lineage>
</organism>
<sequence>MVDHPIKGNSHTPEEIESMNRTLSRQRSQEVKSAIGIGSNQWSSYPQQKLTSPRNLEEKTK</sequence>
<evidence type="ECO:0000313" key="2">
    <source>
        <dbReference type="EMBL" id="MBE9212259.1"/>
    </source>
</evidence>
<evidence type="ECO:0000256" key="1">
    <source>
        <dbReference type="SAM" id="MobiDB-lite"/>
    </source>
</evidence>
<feature type="region of interest" description="Disordered" evidence="1">
    <location>
        <begin position="1"/>
        <end position="61"/>
    </location>
</feature>
<dbReference type="RefSeq" id="WP_228059512.1">
    <property type="nucleotide sequence ID" value="NZ_JADEWL010000012.1"/>
</dbReference>
<accession>A0A8J7F4G1</accession>
<name>A0A8J7F4G1_9CYAN</name>
<reference evidence="2" key="1">
    <citation type="submission" date="2020-10" db="EMBL/GenBank/DDBJ databases">
        <authorList>
            <person name="Castelo-Branco R."/>
            <person name="Eusebio N."/>
            <person name="Adriana R."/>
            <person name="Vieira A."/>
            <person name="Brugerolle De Fraissinette N."/>
            <person name="Rezende De Castro R."/>
            <person name="Schneider M.P."/>
            <person name="Vasconcelos V."/>
            <person name="Leao P.N."/>
        </authorList>
    </citation>
    <scope>NUCLEOTIDE SEQUENCE</scope>
    <source>
        <strain evidence="2">LEGE 06105</strain>
    </source>
</reference>
<feature type="compositionally biased region" description="Polar residues" evidence="1">
    <location>
        <begin position="38"/>
        <end position="54"/>
    </location>
</feature>
<evidence type="ECO:0000313" key="3">
    <source>
        <dbReference type="Proteomes" id="UP000620559"/>
    </source>
</evidence>